<comment type="caution">
    <text evidence="2">The sequence shown here is derived from an EMBL/GenBank/DDBJ whole genome shotgun (WGS) entry which is preliminary data.</text>
</comment>
<proteinExistence type="predicted"/>
<keyword evidence="3" id="KW-1185">Reference proteome</keyword>
<evidence type="ECO:0000256" key="1">
    <source>
        <dbReference type="SAM" id="MobiDB-lite"/>
    </source>
</evidence>
<name>A0A9X1S5G0_9MICO</name>
<accession>A0A9X1S5G0</accession>
<organism evidence="2 3">
    <name type="scientific">Microbacterium allomyrinae</name>
    <dbReference type="NCBI Taxonomy" id="2830666"/>
    <lineage>
        <taxon>Bacteria</taxon>
        <taxon>Bacillati</taxon>
        <taxon>Actinomycetota</taxon>
        <taxon>Actinomycetes</taxon>
        <taxon>Micrococcales</taxon>
        <taxon>Microbacteriaceae</taxon>
        <taxon>Microbacterium</taxon>
    </lineage>
</organism>
<feature type="region of interest" description="Disordered" evidence="1">
    <location>
        <begin position="44"/>
        <end position="69"/>
    </location>
</feature>
<feature type="compositionally biased region" description="Basic residues" evidence="1">
    <location>
        <begin position="59"/>
        <end position="69"/>
    </location>
</feature>
<evidence type="ECO:0000313" key="2">
    <source>
        <dbReference type="EMBL" id="MCC2034213.1"/>
    </source>
</evidence>
<evidence type="ECO:0000313" key="3">
    <source>
        <dbReference type="Proteomes" id="UP001139354"/>
    </source>
</evidence>
<dbReference type="RefSeq" id="WP_229386213.1">
    <property type="nucleotide sequence ID" value="NZ_JAGTTN010000012.1"/>
</dbReference>
<reference evidence="2" key="1">
    <citation type="submission" date="2021-04" db="EMBL/GenBank/DDBJ databases">
        <title>Microbacterium tenobrionis sp. nov. and Microbacterium allomyrinae sp. nov., isolated from larvae of Tenobrio molitor and Allomyrina dichotoma, respectively.</title>
        <authorList>
            <person name="Lee S.D."/>
        </authorList>
    </citation>
    <scope>NUCLEOTIDE SEQUENCE</scope>
    <source>
        <strain evidence="2">BWT-G7</strain>
    </source>
</reference>
<protein>
    <submittedName>
        <fullName evidence="2">Uncharacterized protein</fullName>
    </submittedName>
</protein>
<gene>
    <name evidence="2" type="ORF">KEC57_18705</name>
</gene>
<feature type="compositionally biased region" description="Basic and acidic residues" evidence="1">
    <location>
        <begin position="44"/>
        <end position="58"/>
    </location>
</feature>
<dbReference type="Proteomes" id="UP001139354">
    <property type="component" value="Unassembled WGS sequence"/>
</dbReference>
<dbReference type="EMBL" id="JAGTTN010000012">
    <property type="protein sequence ID" value="MCC2034213.1"/>
    <property type="molecule type" value="Genomic_DNA"/>
</dbReference>
<sequence length="69" mass="8033">MTIKLDATNYSVVVTCTKCPWWYGFADHKAGGWRVGARHEERAHPEIDQARRALDERNRRARHAASQRK</sequence>
<dbReference type="AlphaFoldDB" id="A0A9X1S5G0"/>